<dbReference type="AlphaFoldDB" id="A0A422ZK45"/>
<protein>
    <submittedName>
        <fullName evidence="1">DUF2612 domain-containing protein</fullName>
    </submittedName>
</protein>
<dbReference type="Pfam" id="PF11041">
    <property type="entry name" value="Phage_Wedge1"/>
    <property type="match status" value="1"/>
</dbReference>
<accession>A0A422ZK45</accession>
<dbReference type="InterPro" id="IPR021283">
    <property type="entry name" value="Phage_Wedge1"/>
</dbReference>
<dbReference type="Proteomes" id="UP000283322">
    <property type="component" value="Unassembled WGS sequence"/>
</dbReference>
<gene>
    <name evidence="1" type="ORF">BL124_00023600</name>
</gene>
<evidence type="ECO:0000313" key="2">
    <source>
        <dbReference type="Proteomes" id="UP000283322"/>
    </source>
</evidence>
<reference evidence="1 2" key="1">
    <citation type="submission" date="2018-10" db="EMBL/GenBank/DDBJ databases">
        <authorList>
            <person name="Vanduin D."/>
            <person name="Fouts D."/>
            <person name="Wright M."/>
            <person name="Sutton G."/>
            <person name="Nguyen K."/>
            <person name="Kreiswirth B."/>
            <person name="Chen L."/>
            <person name="Rojas L."/>
            <person name="Hujer A."/>
            <person name="Hujer K."/>
            <person name="Bonomo R."/>
            <person name="Adams M."/>
        </authorList>
    </citation>
    <scope>NUCLEOTIDE SEQUENCE [LARGE SCALE GENOMIC DNA]</scope>
    <source>
        <strain evidence="1 2">CRK0165</strain>
    </source>
</reference>
<proteinExistence type="predicted"/>
<evidence type="ECO:0000313" key="1">
    <source>
        <dbReference type="EMBL" id="ROG90500.1"/>
    </source>
</evidence>
<organism evidence="1 2">
    <name type="scientific">Klebsiella pneumoniae</name>
    <dbReference type="NCBI Taxonomy" id="573"/>
    <lineage>
        <taxon>Bacteria</taxon>
        <taxon>Pseudomonadati</taxon>
        <taxon>Pseudomonadota</taxon>
        <taxon>Gammaproteobacteria</taxon>
        <taxon>Enterobacterales</taxon>
        <taxon>Enterobacteriaceae</taxon>
        <taxon>Klebsiella/Raoultella group</taxon>
        <taxon>Klebsiella</taxon>
        <taxon>Klebsiella pneumoniae complex</taxon>
    </lineage>
</organism>
<name>A0A422ZK45_KLEPN</name>
<dbReference type="RefSeq" id="WP_073511702.1">
    <property type="nucleotide sequence ID" value="NZ_CAAGWR010000006.1"/>
</dbReference>
<sequence length="257" mass="28271">MSKYTELISNYHAGKPKFVKHVDLSTRPLIDVSGSVSGLISAFDIDTGVGAQLDILGKWIGVARTVAAPISGVFLEWDKERVGWDQGIWLGPYQSSDAITYLSDDVYRVVLKARVGINNWNGQNGTLPDILETALAGTGIKMIILDNQDMTISVLIVIDSEYLMSVTDRLIFDSGMNRGPFISLPDDYTPSRYDINPIDKLPAEFVFVVRAGLLTVKASGVRVRETVTPSNGYKFFGFDVENNYIAGFESGAWGEIF</sequence>
<comment type="caution">
    <text evidence="1">The sequence shown here is derived from an EMBL/GenBank/DDBJ whole genome shotgun (WGS) entry which is preliminary data.</text>
</comment>
<dbReference type="EMBL" id="MPYG04000177">
    <property type="protein sequence ID" value="ROG90500.1"/>
    <property type="molecule type" value="Genomic_DNA"/>
</dbReference>